<dbReference type="Pfam" id="PF13478">
    <property type="entry name" value="XdhC_C"/>
    <property type="match status" value="1"/>
</dbReference>
<name>A0A7W9D454_9HYPH</name>
<protein>
    <submittedName>
        <fullName evidence="2">Xanthine/CO dehydrogenase XdhC/CoxF family maturation factor</fullName>
    </submittedName>
</protein>
<evidence type="ECO:0000313" key="2">
    <source>
        <dbReference type="EMBL" id="MBB5576993.1"/>
    </source>
</evidence>
<dbReference type="Proteomes" id="UP000549882">
    <property type="component" value="Unassembled WGS sequence"/>
</dbReference>
<organism evidence="2 3">
    <name type="scientific">Rhizobium paranaense</name>
    <dbReference type="NCBI Taxonomy" id="1650438"/>
    <lineage>
        <taxon>Bacteria</taxon>
        <taxon>Pseudomonadati</taxon>
        <taxon>Pseudomonadota</taxon>
        <taxon>Alphaproteobacteria</taxon>
        <taxon>Hyphomicrobiales</taxon>
        <taxon>Rhizobiaceae</taxon>
        <taxon>Rhizobium/Agrobacterium group</taxon>
        <taxon>Rhizobium</taxon>
    </lineage>
</organism>
<evidence type="ECO:0000259" key="1">
    <source>
        <dbReference type="Pfam" id="PF13478"/>
    </source>
</evidence>
<dbReference type="EMBL" id="JACHBI010000016">
    <property type="protein sequence ID" value="MBB5576993.1"/>
    <property type="molecule type" value="Genomic_DNA"/>
</dbReference>
<proteinExistence type="predicted"/>
<dbReference type="PANTHER" id="PTHR30388:SF4">
    <property type="entry name" value="MOLYBDENUM COFACTOR INSERTION CHAPERONE PAOD"/>
    <property type="match status" value="1"/>
</dbReference>
<sequence length="128" mass="13877">MIEVTDLSLATAASDVDVIVSEPGNAGRNIVGNIDGYSTVLFLHHDLDQEAPALAAALGSSAFCIGPLGATRPHRRRVERLRELGYDNDDLERIKAPMGIFGPTFGSTPWRCRSLPMLRLPDSRSTDD</sequence>
<dbReference type="InterPro" id="IPR052698">
    <property type="entry name" value="MoCofactor_Util/Proc"/>
</dbReference>
<reference evidence="2 3" key="1">
    <citation type="submission" date="2020-08" db="EMBL/GenBank/DDBJ databases">
        <title>Genomic Encyclopedia of Type Strains, Phase IV (KMG-V): Genome sequencing to study the core and pangenomes of soil and plant-associated prokaryotes.</title>
        <authorList>
            <person name="Whitman W."/>
        </authorList>
    </citation>
    <scope>NUCLEOTIDE SEQUENCE [LARGE SCALE GENOMIC DNA]</scope>
    <source>
        <strain evidence="2 3">SEMIA 4064</strain>
    </source>
</reference>
<gene>
    <name evidence="2" type="ORF">GGD50_005642</name>
</gene>
<feature type="domain" description="XdhC Rossmann" evidence="1">
    <location>
        <begin position="21"/>
        <end position="100"/>
    </location>
</feature>
<keyword evidence="3" id="KW-1185">Reference proteome</keyword>
<evidence type="ECO:0000313" key="3">
    <source>
        <dbReference type="Proteomes" id="UP000549882"/>
    </source>
</evidence>
<comment type="caution">
    <text evidence="2">The sequence shown here is derived from an EMBL/GenBank/DDBJ whole genome shotgun (WGS) entry which is preliminary data.</text>
</comment>
<dbReference type="AlphaFoldDB" id="A0A7W9D454"/>
<dbReference type="Gene3D" id="3.40.50.720">
    <property type="entry name" value="NAD(P)-binding Rossmann-like Domain"/>
    <property type="match status" value="1"/>
</dbReference>
<accession>A0A7W9D454</accession>
<dbReference type="PANTHER" id="PTHR30388">
    <property type="entry name" value="ALDEHYDE OXIDOREDUCTASE MOLYBDENUM COFACTOR ASSEMBLY PROTEIN"/>
    <property type="match status" value="1"/>
</dbReference>
<dbReference type="RefSeq" id="WP_183940122.1">
    <property type="nucleotide sequence ID" value="NZ_JACHBI010000016.1"/>
</dbReference>
<dbReference type="InterPro" id="IPR027051">
    <property type="entry name" value="XdhC_Rossmann_dom"/>
</dbReference>